<reference evidence="3" key="1">
    <citation type="submission" date="2011-07" db="EMBL/GenBank/DDBJ databases">
        <title>Identification of ghrelin in some amphibians.</title>
        <authorList>
            <person name="Kaiya H."/>
            <person name="Hasunuma I."/>
            <person name="Tsutsui K."/>
            <person name="Kangawa K."/>
            <person name="Miyazato M."/>
        </authorList>
    </citation>
    <scope>NUCLEOTIDE SEQUENCE</scope>
    <source>
        <tissue evidence="3">Stomach</tissue>
    </source>
</reference>
<dbReference type="AlphaFoldDB" id="I7HBL5"/>
<feature type="chain" id="PRO_5003709951" evidence="2">
    <location>
        <begin position="25"/>
        <end position="117"/>
    </location>
</feature>
<feature type="region of interest" description="Disordered" evidence="1">
    <location>
        <begin position="40"/>
        <end position="63"/>
    </location>
</feature>
<feature type="signal peptide" evidence="2">
    <location>
        <begin position="1"/>
        <end position="24"/>
    </location>
</feature>
<sequence length="117" mass="13135">MKLGKVAIFGVILSCLLWTEEAYAGLTFLSPADMQKIAGRQPQNKLRQGAMNRREAEDGVTEAQEEIGVTIPLDTSMKRTQEEILKQKAAVQDFLYTFLSLGTSQDTEEKNQNLRNQ</sequence>
<evidence type="ECO:0000256" key="2">
    <source>
        <dbReference type="SAM" id="SignalP"/>
    </source>
</evidence>
<keyword evidence="2" id="KW-0732">Signal</keyword>
<organism evidence="3">
    <name type="scientific">Glandirana rugosa</name>
    <name type="common">Japanese wrinkled frog</name>
    <name type="synonym">Rana rugosa</name>
    <dbReference type="NCBI Taxonomy" id="8410"/>
    <lineage>
        <taxon>Eukaryota</taxon>
        <taxon>Metazoa</taxon>
        <taxon>Chordata</taxon>
        <taxon>Craniata</taxon>
        <taxon>Vertebrata</taxon>
        <taxon>Euteleostomi</taxon>
        <taxon>Amphibia</taxon>
        <taxon>Batrachia</taxon>
        <taxon>Anura</taxon>
        <taxon>Neobatrachia</taxon>
        <taxon>Ranoidea</taxon>
        <taxon>Ranidae</taxon>
        <taxon>Glandirana</taxon>
    </lineage>
</organism>
<dbReference type="EMBL" id="AB646201">
    <property type="protein sequence ID" value="BAM29303.1"/>
    <property type="molecule type" value="mRNA"/>
</dbReference>
<name>I7HBL5_GLARU</name>
<accession>I7HBL5</accession>
<evidence type="ECO:0000256" key="1">
    <source>
        <dbReference type="SAM" id="MobiDB-lite"/>
    </source>
</evidence>
<evidence type="ECO:0000313" key="3">
    <source>
        <dbReference type="EMBL" id="BAM29303.1"/>
    </source>
</evidence>
<protein>
    <submittedName>
        <fullName evidence="3">Ghrelin</fullName>
    </submittedName>
</protein>
<proteinExistence type="evidence at transcript level"/>
<gene>
    <name evidence="3" type="primary">ghrl</name>
</gene>